<name>A0A0S4LQ93_9BACT</name>
<accession>A0A0S4LQ93</accession>
<gene>
    <name evidence="3" type="ORF">COMA1_40422</name>
</gene>
<dbReference type="InterPro" id="IPR029058">
    <property type="entry name" value="AB_hydrolase_fold"/>
</dbReference>
<dbReference type="GO" id="GO:0008236">
    <property type="term" value="F:serine-type peptidase activity"/>
    <property type="evidence" value="ECO:0007669"/>
    <property type="project" value="InterPro"/>
</dbReference>
<dbReference type="PANTHER" id="PTHR16138:SF7">
    <property type="entry name" value="PALMITOYL-PROTEIN THIOESTERASE ABHD10, MITOCHONDRIAL"/>
    <property type="match status" value="1"/>
</dbReference>
<dbReference type="EMBL" id="CZQA01000010">
    <property type="protein sequence ID" value="CUS38123.1"/>
    <property type="molecule type" value="Genomic_DNA"/>
</dbReference>
<sequence length="258" mass="28744">MEERFSFLDPQGHRVASIVTLPPGGTDKIAVLCHGFLSSKTSSTNKTLTRLLIDHGIGTCCFDFFGQGESDGPFEQITTTLGVQQAQAAIDLLKQQGYRRIGLMGSSFGGLVAILTASQRTDLACLALKCPVVDFAEELRLGFGDDEMARWKATDTIPNIMGGPDRIRLRYAFYDDALHRIAYDPARSINAPTIIVQGDKDEHVPLHQSRQLYDRLQVKKHLEMLPGADHQFTKGEDFKRMTTVITDWLIQYLSNQPD</sequence>
<dbReference type="GO" id="GO:0006508">
    <property type="term" value="P:proteolysis"/>
    <property type="evidence" value="ECO:0007669"/>
    <property type="project" value="InterPro"/>
</dbReference>
<dbReference type="Gene3D" id="3.40.50.1820">
    <property type="entry name" value="alpha/beta hydrolase"/>
    <property type="match status" value="1"/>
</dbReference>
<dbReference type="InterPro" id="IPR052382">
    <property type="entry name" value="ABHD10_acyl-thioesterase"/>
</dbReference>
<dbReference type="OrthoDB" id="9780269at2"/>
<evidence type="ECO:0000256" key="1">
    <source>
        <dbReference type="ARBA" id="ARBA00022801"/>
    </source>
</evidence>
<protein>
    <recommendedName>
        <fullName evidence="2">Peptidase S9 prolyl oligopeptidase catalytic domain-containing protein</fullName>
    </recommendedName>
</protein>
<feature type="domain" description="Peptidase S9 prolyl oligopeptidase catalytic" evidence="2">
    <location>
        <begin position="83"/>
        <end position="255"/>
    </location>
</feature>
<dbReference type="Pfam" id="PF00326">
    <property type="entry name" value="Peptidase_S9"/>
    <property type="match status" value="1"/>
</dbReference>
<dbReference type="AlphaFoldDB" id="A0A0S4LQ93"/>
<evidence type="ECO:0000259" key="2">
    <source>
        <dbReference type="Pfam" id="PF00326"/>
    </source>
</evidence>
<dbReference type="Proteomes" id="UP000199032">
    <property type="component" value="Unassembled WGS sequence"/>
</dbReference>
<organism evidence="3 4">
    <name type="scientific">Candidatus Nitrospira nitrosa</name>
    <dbReference type="NCBI Taxonomy" id="1742972"/>
    <lineage>
        <taxon>Bacteria</taxon>
        <taxon>Pseudomonadati</taxon>
        <taxon>Nitrospirota</taxon>
        <taxon>Nitrospiria</taxon>
        <taxon>Nitrospirales</taxon>
        <taxon>Nitrospiraceae</taxon>
        <taxon>Nitrospira</taxon>
    </lineage>
</organism>
<keyword evidence="1" id="KW-0378">Hydrolase</keyword>
<reference evidence="3 4" key="1">
    <citation type="submission" date="2015-10" db="EMBL/GenBank/DDBJ databases">
        <authorList>
            <person name="Gilbert D.G."/>
        </authorList>
    </citation>
    <scope>NUCLEOTIDE SEQUENCE [LARGE SCALE GENOMIC DNA]</scope>
    <source>
        <strain evidence="3">COMA1</strain>
    </source>
</reference>
<dbReference type="STRING" id="1742972.COMA1_40422"/>
<evidence type="ECO:0000313" key="4">
    <source>
        <dbReference type="Proteomes" id="UP000199032"/>
    </source>
</evidence>
<keyword evidence="4" id="KW-1185">Reference proteome</keyword>
<dbReference type="RefSeq" id="WP_090750596.1">
    <property type="nucleotide sequence ID" value="NZ_CZQA01000010.1"/>
</dbReference>
<evidence type="ECO:0000313" key="3">
    <source>
        <dbReference type="EMBL" id="CUS38123.1"/>
    </source>
</evidence>
<dbReference type="PANTHER" id="PTHR16138">
    <property type="entry name" value="MYCOPHENOLIC ACID ACYL-GLUCURONIDE ESTERASE, MITOCHONDRIAL"/>
    <property type="match status" value="1"/>
</dbReference>
<proteinExistence type="predicted"/>
<dbReference type="GO" id="GO:0004553">
    <property type="term" value="F:hydrolase activity, hydrolyzing O-glycosyl compounds"/>
    <property type="evidence" value="ECO:0007669"/>
    <property type="project" value="TreeGrafter"/>
</dbReference>
<dbReference type="InterPro" id="IPR001375">
    <property type="entry name" value="Peptidase_S9_cat"/>
</dbReference>
<dbReference type="SUPFAM" id="SSF53474">
    <property type="entry name" value="alpha/beta-Hydrolases"/>
    <property type="match status" value="1"/>
</dbReference>